<evidence type="ECO:0000313" key="6">
    <source>
        <dbReference type="EMBL" id="KIL77420.1"/>
    </source>
</evidence>
<evidence type="ECO:0000259" key="5">
    <source>
        <dbReference type="Pfam" id="PF00496"/>
    </source>
</evidence>
<name>A0ABR5ARQ5_BACBA</name>
<comment type="similarity">
    <text evidence="2">Belongs to the bacterial solute-binding protein 5 family.</text>
</comment>
<dbReference type="Proteomes" id="UP000031982">
    <property type="component" value="Unassembled WGS sequence"/>
</dbReference>
<dbReference type="PIRSF" id="PIRSF002741">
    <property type="entry name" value="MppA"/>
    <property type="match status" value="1"/>
</dbReference>
<evidence type="ECO:0000313" key="7">
    <source>
        <dbReference type="Proteomes" id="UP000031982"/>
    </source>
</evidence>
<dbReference type="SUPFAM" id="SSF53850">
    <property type="entry name" value="Periplasmic binding protein-like II"/>
    <property type="match status" value="1"/>
</dbReference>
<dbReference type="Pfam" id="PF00496">
    <property type="entry name" value="SBP_bac_5"/>
    <property type="match status" value="1"/>
</dbReference>
<sequence length="550" mass="62427">MITGMLLIGSVLSGCYGGESKGVDEAEGTGTANEKNSQQVLNLAEGGDLPTLNTLGLFDTLSSKTMNNIFEGLYRLDKSHEPVAGVAEKHEVSKDGKTYTFHLRSDAKWSNGTAVTAQDFEYAWKKAIHPDTLSMYAYLFNDMKNAAAIQDSKSELYGKVDELGIQAVDEHTLQVELENPVPYFLSLVTYPVFYPQNKEFTEKQGEKYALEAENLLYNGPFVLKSWEHEAGWIYEKNPDYWDADAVKLEKINVKVVKDVATRVNLYNTGQIDSTDLTSEFVDQYKDSPEYSTLLKPEVFFIRMNQKNKNLSNVNIRKAIDMGWDKKGAAEKLLNNGSIPAHYLVPKDFTFDEGKKDFRAKYEGFNTEGVEKAQEHWQKGLKELGVKNLKLELLSYDSEDRKKISEYVKNQLEKNLPGLTVNINQQPNKQKLALESSLQYDLSYSGWTPDFQDPITFIDLYVSDGPYNWSNFSNKKFDQLVMKAKADPSDLKERWRNLQEAEKILIEEEAAISPMYQSGSAQLRKQYVKGYIAHPFGVGASYKWVEIKGKN</sequence>
<dbReference type="CDD" id="cd08504">
    <property type="entry name" value="PBP2_OppA"/>
    <property type="match status" value="1"/>
</dbReference>
<reference evidence="6 7" key="1">
    <citation type="submission" date="2015-01" db="EMBL/GenBank/DDBJ databases">
        <title>Genome Assembly of Bacillus badius MTCC 1458.</title>
        <authorList>
            <person name="Verma A."/>
            <person name="Khatri I."/>
            <person name="Mual P."/>
            <person name="Subramanian S."/>
            <person name="Krishnamurthi S."/>
        </authorList>
    </citation>
    <scope>NUCLEOTIDE SEQUENCE [LARGE SCALE GENOMIC DNA]</scope>
    <source>
        <strain evidence="6 7">MTCC 1458</strain>
    </source>
</reference>
<accession>A0ABR5ARQ5</accession>
<dbReference type="InterPro" id="IPR030678">
    <property type="entry name" value="Peptide/Ni-bd"/>
</dbReference>
<organism evidence="6 7">
    <name type="scientific">Bacillus badius</name>
    <dbReference type="NCBI Taxonomy" id="1455"/>
    <lineage>
        <taxon>Bacteria</taxon>
        <taxon>Bacillati</taxon>
        <taxon>Bacillota</taxon>
        <taxon>Bacilli</taxon>
        <taxon>Bacillales</taxon>
        <taxon>Bacillaceae</taxon>
        <taxon>Pseudobacillus</taxon>
    </lineage>
</organism>
<feature type="domain" description="Solute-binding protein family 5" evidence="5">
    <location>
        <begin position="81"/>
        <end position="466"/>
    </location>
</feature>
<dbReference type="Gene3D" id="3.90.76.10">
    <property type="entry name" value="Dipeptide-binding Protein, Domain 1"/>
    <property type="match status" value="1"/>
</dbReference>
<keyword evidence="7" id="KW-1185">Reference proteome</keyword>
<proteinExistence type="inferred from homology"/>
<evidence type="ECO:0000256" key="2">
    <source>
        <dbReference type="ARBA" id="ARBA00005695"/>
    </source>
</evidence>
<dbReference type="PANTHER" id="PTHR30290">
    <property type="entry name" value="PERIPLASMIC BINDING COMPONENT OF ABC TRANSPORTER"/>
    <property type="match status" value="1"/>
</dbReference>
<dbReference type="Gene3D" id="3.40.190.10">
    <property type="entry name" value="Periplasmic binding protein-like II"/>
    <property type="match status" value="1"/>
</dbReference>
<evidence type="ECO:0000256" key="4">
    <source>
        <dbReference type="ARBA" id="ARBA00022729"/>
    </source>
</evidence>
<dbReference type="InterPro" id="IPR039424">
    <property type="entry name" value="SBP_5"/>
</dbReference>
<protein>
    <submittedName>
        <fullName evidence="6">Oligopeptide ABC transporter, periplasmic oligopeptide-binding protein OppA</fullName>
    </submittedName>
</protein>
<dbReference type="Gene3D" id="3.10.105.10">
    <property type="entry name" value="Dipeptide-binding Protein, Domain 3"/>
    <property type="match status" value="1"/>
</dbReference>
<keyword evidence="3" id="KW-0813">Transport</keyword>
<gene>
    <name evidence="6" type="ORF">SD77_1406</name>
</gene>
<evidence type="ECO:0000256" key="1">
    <source>
        <dbReference type="ARBA" id="ARBA00004196"/>
    </source>
</evidence>
<evidence type="ECO:0000256" key="3">
    <source>
        <dbReference type="ARBA" id="ARBA00022448"/>
    </source>
</evidence>
<keyword evidence="4" id="KW-0732">Signal</keyword>
<comment type="caution">
    <text evidence="6">The sequence shown here is derived from an EMBL/GenBank/DDBJ whole genome shotgun (WGS) entry which is preliminary data.</text>
</comment>
<dbReference type="EMBL" id="JXLP01000014">
    <property type="protein sequence ID" value="KIL77420.1"/>
    <property type="molecule type" value="Genomic_DNA"/>
</dbReference>
<comment type="subcellular location">
    <subcellularLocation>
        <location evidence="1">Cell envelope</location>
    </subcellularLocation>
</comment>
<dbReference type="PANTHER" id="PTHR30290:SF10">
    <property type="entry name" value="PERIPLASMIC OLIGOPEPTIDE-BINDING PROTEIN-RELATED"/>
    <property type="match status" value="1"/>
</dbReference>
<dbReference type="InterPro" id="IPR000914">
    <property type="entry name" value="SBP_5_dom"/>
</dbReference>